<evidence type="ECO:0000256" key="4">
    <source>
        <dbReference type="ARBA" id="ARBA00023237"/>
    </source>
</evidence>
<dbReference type="RefSeq" id="WP_161072213.1">
    <property type="nucleotide sequence ID" value="NZ_WWCU01000010.1"/>
</dbReference>
<dbReference type="Pfam" id="PF00593">
    <property type="entry name" value="TonB_dep_Rec_b-barrel"/>
    <property type="match status" value="1"/>
</dbReference>
<evidence type="ECO:0000259" key="7">
    <source>
        <dbReference type="Pfam" id="PF00593"/>
    </source>
</evidence>
<evidence type="ECO:0000256" key="2">
    <source>
        <dbReference type="ARBA" id="ARBA00009810"/>
    </source>
</evidence>
<evidence type="ECO:0000256" key="3">
    <source>
        <dbReference type="ARBA" id="ARBA00023136"/>
    </source>
</evidence>
<keyword evidence="3 5" id="KW-0472">Membrane</keyword>
<dbReference type="InterPro" id="IPR000531">
    <property type="entry name" value="Beta-barrel_TonB"/>
</dbReference>
<comment type="similarity">
    <text evidence="2 5">Belongs to the TonB-dependent receptor family.</text>
</comment>
<dbReference type="GO" id="GO:0009279">
    <property type="term" value="C:cell outer membrane"/>
    <property type="evidence" value="ECO:0007669"/>
    <property type="project" value="UniProtKB-SubCell"/>
</dbReference>
<evidence type="ECO:0000256" key="6">
    <source>
        <dbReference type="SAM" id="SignalP"/>
    </source>
</evidence>
<dbReference type="InterPro" id="IPR012910">
    <property type="entry name" value="Plug_dom"/>
</dbReference>
<feature type="domain" description="TonB-dependent receptor plug" evidence="8">
    <location>
        <begin position="61"/>
        <end position="167"/>
    </location>
</feature>
<dbReference type="SUPFAM" id="SSF56935">
    <property type="entry name" value="Porins"/>
    <property type="match status" value="1"/>
</dbReference>
<keyword evidence="4" id="KW-0998">Cell outer membrane</keyword>
<reference evidence="9 10" key="1">
    <citation type="submission" date="2019-12" db="EMBL/GenBank/DDBJ databases">
        <title>Novel species isolated from a subtropical stream in China.</title>
        <authorList>
            <person name="Lu H."/>
        </authorList>
    </citation>
    <scope>NUCLEOTIDE SEQUENCE [LARGE SCALE GENOMIC DNA]</scope>
    <source>
        <strain evidence="9 10">FT127W</strain>
    </source>
</reference>
<evidence type="ECO:0000259" key="8">
    <source>
        <dbReference type="Pfam" id="PF07715"/>
    </source>
</evidence>
<dbReference type="EMBL" id="WWCU01000010">
    <property type="protein sequence ID" value="MYN07868.1"/>
    <property type="molecule type" value="Genomic_DNA"/>
</dbReference>
<protein>
    <submittedName>
        <fullName evidence="9">TonB-dependent receptor</fullName>
    </submittedName>
</protein>
<dbReference type="NCBIfam" id="TIGR01782">
    <property type="entry name" value="TonB-Xanth-Caul"/>
    <property type="match status" value="1"/>
</dbReference>
<dbReference type="Proteomes" id="UP000450676">
    <property type="component" value="Unassembled WGS sequence"/>
</dbReference>
<dbReference type="InterPro" id="IPR037066">
    <property type="entry name" value="Plug_dom_sf"/>
</dbReference>
<keyword evidence="6" id="KW-0732">Signal</keyword>
<dbReference type="Gene3D" id="2.170.130.10">
    <property type="entry name" value="TonB-dependent receptor, plug domain"/>
    <property type="match status" value="1"/>
</dbReference>
<feature type="chain" id="PRO_5031441769" evidence="6">
    <location>
        <begin position="35"/>
        <end position="1040"/>
    </location>
</feature>
<keyword evidence="10" id="KW-1185">Reference proteome</keyword>
<feature type="domain" description="TonB-dependent receptor-like beta-barrel" evidence="7">
    <location>
        <begin position="481"/>
        <end position="1007"/>
    </location>
</feature>
<evidence type="ECO:0000313" key="10">
    <source>
        <dbReference type="Proteomes" id="UP000450676"/>
    </source>
</evidence>
<keyword evidence="9" id="KW-0675">Receptor</keyword>
<comment type="subcellular location">
    <subcellularLocation>
        <location evidence="1 5">Cell outer membrane</location>
    </subcellularLocation>
</comment>
<dbReference type="InterPro" id="IPR036942">
    <property type="entry name" value="Beta-barrel_TonB_sf"/>
</dbReference>
<dbReference type="Gene3D" id="2.40.170.20">
    <property type="entry name" value="TonB-dependent receptor, beta-barrel domain"/>
    <property type="match status" value="1"/>
</dbReference>
<gene>
    <name evidence="9" type="ORF">GTP77_11035</name>
</gene>
<evidence type="ECO:0000313" key="9">
    <source>
        <dbReference type="EMBL" id="MYN07868.1"/>
    </source>
</evidence>
<dbReference type="AlphaFoldDB" id="A0A7X4HBM6"/>
<organism evidence="9 10">
    <name type="scientific">Pseudoduganella aquatica</name>
    <dbReference type="NCBI Taxonomy" id="2660641"/>
    <lineage>
        <taxon>Bacteria</taxon>
        <taxon>Pseudomonadati</taxon>
        <taxon>Pseudomonadota</taxon>
        <taxon>Betaproteobacteria</taxon>
        <taxon>Burkholderiales</taxon>
        <taxon>Oxalobacteraceae</taxon>
        <taxon>Telluria group</taxon>
        <taxon>Pseudoduganella</taxon>
    </lineage>
</organism>
<keyword evidence="5" id="KW-0798">TonB box</keyword>
<comment type="caution">
    <text evidence="9">The sequence shown here is derived from an EMBL/GenBank/DDBJ whole genome shotgun (WGS) entry which is preliminary data.</text>
</comment>
<evidence type="ECO:0000256" key="5">
    <source>
        <dbReference type="RuleBase" id="RU003357"/>
    </source>
</evidence>
<feature type="signal peptide" evidence="6">
    <location>
        <begin position="1"/>
        <end position="34"/>
    </location>
</feature>
<sequence length="1040" mass="113284">MALNSITHQLIRPTACAAAVASALALLAAPAAYAQEAPAASGSVVIVSGTRQSVASAIDRKKNASTVVDSIVAEDIGEFPDKNVGEALSRVTGVQLSRDFGEGSQVNIRGVEANLNRIEINGLSVLSTNGTAGRGAELRELPAELIKSIDVFKGVTADQTEGGIGGTVSIKTNMPLDFKKRTMVVKLEGERSTNRGGAQPRGSLLWADKFLDGRLGLMANLVYDKVFTQNDYVRNSNWRYFRDWDQSPEKTNTSLNPRAAAVGSKAGCAALGTAADRTACDSQWFDYSPGVPRYGIWTRDHERSSAELTAQYKVDNDLNVWARYNKNDQKQKLNDRNYVTDFGAIKRFSNSGVAPVYGANGAPLGTPAASCAEPPTGVTPPGMSFTNHVMTGFTAGSCVNVPGEGASYNFNTAARDFALNINSDYKSAGFNYKKGAWSAEGLVAKTSSFYELHTNNIVLDANIPGLQVKFDEQGLPKFVFPANFDPNKSSSYTRIRSNYQPSFTDNTEDQVKLDLKYRPDLPFLTTLHFGGQGRKSTSEQYRWTGYMASAGADPNSTADDIIVRSPEVTHEIIFDPLNTSGVLRNGGAVIPGSGLTANNTTRYVTAPQMATLVDAIRTNTPGTFLNGYDGLSGYPTGWMAPSFANSAQFFDLSRYNHDLLRESIGSDGKMYKMPPQFAVSERIKAFYLRADFEHELFGVAWDGNVGVRYAGTETNATGLRSYRIYTLNPSSGARVETVLKNDIVTVNNKYNDVLPSFNLAGWLVPDTLVARLGWGKVMSRPFIDRLTPTVNCIANSGQSQFGGDGSADDCTGGNVNLKPFRATNKDVSVEWYPSRDSQLSLAFFRKDIASYIQNDVVLPNQDVFGDGRLWDLKTSINSEGAVTKGWELAGRTALTMLPGVLGGLGLDANYTRMSFAYAPGKELLNPLDNTVLPYPGMSRNSYNVGIWYDRGQWNARLAYNYRDAYYTGSVDANASLPVYGEAVGFLDAKIQYRVNDNLTISFEGKNLSDEAQYLNSGSTSRRNEMAWSGRRYFVGATYKF</sequence>
<dbReference type="PANTHER" id="PTHR40980">
    <property type="entry name" value="PLUG DOMAIN-CONTAINING PROTEIN"/>
    <property type="match status" value="1"/>
</dbReference>
<proteinExistence type="inferred from homology"/>
<dbReference type="PANTHER" id="PTHR40980:SF3">
    <property type="entry name" value="TONB-DEPENDENT RECEPTOR-LIKE BETA-BARREL DOMAIN-CONTAINING PROTEIN"/>
    <property type="match status" value="1"/>
</dbReference>
<name>A0A7X4HBM6_9BURK</name>
<evidence type="ECO:0000256" key="1">
    <source>
        <dbReference type="ARBA" id="ARBA00004442"/>
    </source>
</evidence>
<accession>A0A7X4HBM6</accession>
<dbReference type="Pfam" id="PF07715">
    <property type="entry name" value="Plug"/>
    <property type="match status" value="1"/>
</dbReference>
<dbReference type="InterPro" id="IPR010104">
    <property type="entry name" value="TonB_rcpt_bac"/>
</dbReference>